<gene>
    <name evidence="8" type="primary">infB</name>
    <name evidence="8" type="ORF">J0256_127</name>
</gene>
<dbReference type="EMBL" id="LT622870">
    <property type="protein sequence ID" value="SCW22784.1"/>
    <property type="molecule type" value="Genomic_DNA"/>
</dbReference>
<dbReference type="FunFam" id="3.40.50.10050:FF:000001">
    <property type="entry name" value="Translation initiation factor IF-2"/>
    <property type="match status" value="1"/>
</dbReference>
<dbReference type="InterPro" id="IPR005225">
    <property type="entry name" value="Small_GTP-bd"/>
</dbReference>
<dbReference type="NCBIfam" id="TIGR00231">
    <property type="entry name" value="small_GTP"/>
    <property type="match status" value="1"/>
</dbReference>
<keyword evidence="8" id="KW-0934">Plastid</keyword>
<dbReference type="GO" id="GO:0003743">
    <property type="term" value="F:translation initiation factor activity"/>
    <property type="evidence" value="ECO:0007669"/>
    <property type="project" value="UniProtKB-KW"/>
</dbReference>
<keyword evidence="4" id="KW-0648">Protein biosynthesis</keyword>
<evidence type="ECO:0000256" key="1">
    <source>
        <dbReference type="ARBA" id="ARBA00007733"/>
    </source>
</evidence>
<dbReference type="GO" id="GO:0005525">
    <property type="term" value="F:GTP binding"/>
    <property type="evidence" value="ECO:0007669"/>
    <property type="project" value="UniProtKB-KW"/>
</dbReference>
<dbReference type="PANTHER" id="PTHR43381:SF5">
    <property type="entry name" value="TR-TYPE G DOMAIN-CONTAINING PROTEIN"/>
    <property type="match status" value="1"/>
</dbReference>
<comment type="similarity">
    <text evidence="1">Belongs to the TRAFAC class translation factor GTPase superfamily. Classic translation factor GTPase family. IF-2 subfamily.</text>
</comment>
<dbReference type="InterPro" id="IPR023115">
    <property type="entry name" value="TIF_IF2_dom3"/>
</dbReference>
<dbReference type="AlphaFoldDB" id="A0A1G4NVZ0"/>
<dbReference type="FunFam" id="3.40.50.300:FF:000019">
    <property type="entry name" value="Translation initiation factor IF-2"/>
    <property type="match status" value="1"/>
</dbReference>
<keyword evidence="8" id="KW-0150">Chloroplast</keyword>
<dbReference type="SUPFAM" id="SSF52540">
    <property type="entry name" value="P-loop containing nucleoside triphosphate hydrolases"/>
    <property type="match status" value="1"/>
</dbReference>
<dbReference type="InterPro" id="IPR000178">
    <property type="entry name" value="TF_IF2_bacterial-like"/>
</dbReference>
<dbReference type="Pfam" id="PF11987">
    <property type="entry name" value="IF-2"/>
    <property type="match status" value="1"/>
</dbReference>
<dbReference type="GeneID" id="30000898"/>
<dbReference type="Gene3D" id="2.40.30.10">
    <property type="entry name" value="Translation factors"/>
    <property type="match status" value="2"/>
</dbReference>
<dbReference type="InterPro" id="IPR027417">
    <property type="entry name" value="P-loop_NTPase"/>
</dbReference>
<evidence type="ECO:0000256" key="3">
    <source>
        <dbReference type="ARBA" id="ARBA00022741"/>
    </source>
</evidence>
<feature type="domain" description="Tr-type G" evidence="7">
    <location>
        <begin position="249"/>
        <end position="420"/>
    </location>
</feature>
<dbReference type="NCBIfam" id="TIGR00487">
    <property type="entry name" value="IF-2"/>
    <property type="match status" value="1"/>
</dbReference>
<organism evidence="8">
    <name type="scientific">Liagoropsis maxima</name>
    <dbReference type="NCBI Taxonomy" id="1653392"/>
    <lineage>
        <taxon>Eukaryota</taxon>
        <taxon>Rhodophyta</taxon>
        <taxon>Florideophyceae</taxon>
        <taxon>Nemaliophycidae</taxon>
        <taxon>Nemaliales</taxon>
        <taxon>Liagoraceae</taxon>
        <taxon>Liagoropsis</taxon>
    </lineage>
</organism>
<proteinExistence type="inferred from homology"/>
<dbReference type="InterPro" id="IPR006847">
    <property type="entry name" value="IF2_N"/>
</dbReference>
<dbReference type="GO" id="GO:0005737">
    <property type="term" value="C:cytoplasm"/>
    <property type="evidence" value="ECO:0007669"/>
    <property type="project" value="TreeGrafter"/>
</dbReference>
<reference evidence="8" key="2">
    <citation type="submission" date="2016-10" db="EMBL/GenBank/DDBJ databases">
        <authorList>
            <person name="de Groot N.N."/>
        </authorList>
    </citation>
    <scope>NUCLEOTIDE SEQUENCE</scope>
    <source>
        <strain evidence="8">J.0256</strain>
    </source>
</reference>
<dbReference type="InterPro" id="IPR009000">
    <property type="entry name" value="Transl_B-barrel_sf"/>
</dbReference>
<evidence type="ECO:0000256" key="6">
    <source>
        <dbReference type="ARBA" id="ARBA00044105"/>
    </source>
</evidence>
<reference evidence="8" key="1">
    <citation type="submission" date="2016-10" db="EMBL/GenBank/DDBJ databases">
        <title>Chloroplast genomes as a tool to resolve red algal phylogenies: a case study in the Nemaliales.</title>
        <authorList>
            <person name="Costa J.F."/>
            <person name="Lin S.M."/>
            <person name="Macaya E.C."/>
            <person name="Fernandez-Garcia C."/>
            <person name="Verbruggen H."/>
        </authorList>
    </citation>
    <scope>NUCLEOTIDE SEQUENCE</scope>
    <source>
        <strain evidence="8">J.0256</strain>
    </source>
</reference>
<geneLocation type="chloroplast" evidence="8"/>
<dbReference type="Gene3D" id="3.40.50.300">
    <property type="entry name" value="P-loop containing nucleotide triphosphate hydrolases"/>
    <property type="match status" value="1"/>
</dbReference>
<dbReference type="SUPFAM" id="SSF52156">
    <property type="entry name" value="Initiation factor IF2/eIF5b, domain 3"/>
    <property type="match status" value="1"/>
</dbReference>
<sequence length="755" mass="84186">MYSKYIQKAKSLVSKDIQGNWLNLENPKIIYTNSLKTTRKISPVSSINDPLIDDSDTTINNRQDRKNKIYNKSIDLLESKKHKIKVKKKTRSKIHISDDDDNLDNKYSNLSKRDKNLELSLMRPEKPLKKKVSSKDSALEKNINKIKSSKTGLVGDEIQCETKPDFITLVNPVSIQDLSNMISVPAAEIIKSLFLQGISVTINQVIDISLAESIAKMYSISIRKNLSQETKNDRSKIYVGSSHESITEIRAPIVTIFGHVDHGKTTLLDTISHSNNTTVESGGITQSIVAHEVFVDYLDNKEKIIFLDTPGHEAFSDMRTRSIQVTDIGILVVAADDGLHQQSKEPIKYFQEHSLPFIVVINKIDKEEANADLIKQELAKLDIIPKDWGGSTPIIEVSALKGTNINLLLETILNITHEQVLLVDSSMPGSGTILDAYLDKKRGPIANLLVQSGTIRTGDYIITDQVVSKVRAIVNRSNINMQCAGPSSIVNVCGLESIPISGSLFEVIANDKDAKKLWAEYQKNKDKISRNYKKLNAPITVDSSRRNKYKTQPKIINIILKTDSEGTIDAIINAFMNISQEKVQLNVIAAGVGEVTRSDINLASVSQAIILGFNAIVTSQIKQLVLKYGITSVNFKVIYDLINYVQDAMLKLVDADYKEHMIGKAIVENIFVVSKGTVAGCVVTSGKLRRNSYIKVIRNKEIIYSGQLNSLKRGKEDVEEVIIEHECGVMSNNFDSWRKQDSIEAYDLIAQEKTL</sequence>
<dbReference type="Gene3D" id="3.40.50.10050">
    <property type="entry name" value="Translation initiation factor IF- 2, domain 3"/>
    <property type="match status" value="1"/>
</dbReference>
<dbReference type="PROSITE" id="PS51722">
    <property type="entry name" value="G_TR_2"/>
    <property type="match status" value="1"/>
</dbReference>
<keyword evidence="3" id="KW-0547">Nucleotide-binding</keyword>
<dbReference type="SUPFAM" id="SSF50447">
    <property type="entry name" value="Translation proteins"/>
    <property type="match status" value="2"/>
</dbReference>
<keyword evidence="5" id="KW-0342">GTP-binding</keyword>
<name>A0A1G4NVZ0_9FLOR</name>
<evidence type="ECO:0000256" key="4">
    <source>
        <dbReference type="ARBA" id="ARBA00022917"/>
    </source>
</evidence>
<evidence type="ECO:0000313" key="8">
    <source>
        <dbReference type="EMBL" id="SCW22784.1"/>
    </source>
</evidence>
<dbReference type="CDD" id="cd01887">
    <property type="entry name" value="IF2_eIF5B"/>
    <property type="match status" value="1"/>
</dbReference>
<dbReference type="FunFam" id="2.40.30.10:FF:000008">
    <property type="entry name" value="Translation initiation factor IF-2"/>
    <property type="match status" value="1"/>
</dbReference>
<evidence type="ECO:0000256" key="2">
    <source>
        <dbReference type="ARBA" id="ARBA00022540"/>
    </source>
</evidence>
<accession>A0A1G4NVZ0</accession>
<protein>
    <recommendedName>
        <fullName evidence="6">Translation initiation factor IF-2, chloroplastic</fullName>
    </recommendedName>
</protein>
<dbReference type="InterPro" id="IPR036925">
    <property type="entry name" value="TIF_IF2_dom3_sf"/>
</dbReference>
<dbReference type="InterPro" id="IPR000795">
    <property type="entry name" value="T_Tr_GTP-bd_dom"/>
</dbReference>
<dbReference type="PRINTS" id="PR00315">
    <property type="entry name" value="ELONGATNFCT"/>
</dbReference>
<evidence type="ECO:0000259" key="7">
    <source>
        <dbReference type="PROSITE" id="PS51722"/>
    </source>
</evidence>
<dbReference type="InterPro" id="IPR053905">
    <property type="entry name" value="EF-G-like_DII"/>
</dbReference>
<evidence type="ECO:0000256" key="5">
    <source>
        <dbReference type="ARBA" id="ARBA00023134"/>
    </source>
</evidence>
<dbReference type="GO" id="GO:0003924">
    <property type="term" value="F:GTPase activity"/>
    <property type="evidence" value="ECO:0007669"/>
    <property type="project" value="InterPro"/>
</dbReference>
<dbReference type="Pfam" id="PF00009">
    <property type="entry name" value="GTP_EFTU"/>
    <property type="match status" value="1"/>
</dbReference>
<dbReference type="Pfam" id="PF22042">
    <property type="entry name" value="EF-G_D2"/>
    <property type="match status" value="1"/>
</dbReference>
<dbReference type="PANTHER" id="PTHR43381">
    <property type="entry name" value="TRANSLATION INITIATION FACTOR IF-2-RELATED"/>
    <property type="match status" value="1"/>
</dbReference>
<dbReference type="Pfam" id="PF04760">
    <property type="entry name" value="IF2_N"/>
    <property type="match status" value="1"/>
</dbReference>
<dbReference type="CDD" id="cd03692">
    <property type="entry name" value="mtIF2_IVc"/>
    <property type="match status" value="1"/>
</dbReference>
<keyword evidence="2 8" id="KW-0396">Initiation factor</keyword>
<dbReference type="InterPro" id="IPR015760">
    <property type="entry name" value="TIF_IF2"/>
</dbReference>
<dbReference type="RefSeq" id="YP_009314530.1">
    <property type="nucleotide sequence ID" value="NC_031662.1"/>
</dbReference>